<name>A0A934W0B5_9RHOB</name>
<dbReference type="AlphaFoldDB" id="A0A934W0B5"/>
<comment type="similarity">
    <text evidence="1">Belongs to the AHA1 family.</text>
</comment>
<dbReference type="CDD" id="cd07814">
    <property type="entry name" value="SRPBCC_CalC_Aha1-like"/>
    <property type="match status" value="1"/>
</dbReference>
<evidence type="ECO:0000313" key="4">
    <source>
        <dbReference type="Proteomes" id="UP000640485"/>
    </source>
</evidence>
<organism evidence="3 4">
    <name type="scientific">Paracoccus caeni</name>
    <dbReference type="NCBI Taxonomy" id="657651"/>
    <lineage>
        <taxon>Bacteria</taxon>
        <taxon>Pseudomonadati</taxon>
        <taxon>Pseudomonadota</taxon>
        <taxon>Alphaproteobacteria</taxon>
        <taxon>Rhodobacterales</taxon>
        <taxon>Paracoccaceae</taxon>
        <taxon>Paracoccus</taxon>
    </lineage>
</organism>
<dbReference type="InterPro" id="IPR023393">
    <property type="entry name" value="START-like_dom_sf"/>
</dbReference>
<dbReference type="EMBL" id="JAEPRQ010000002">
    <property type="protein sequence ID" value="MBK4216153.1"/>
    <property type="molecule type" value="Genomic_DNA"/>
</dbReference>
<comment type="caution">
    <text evidence="3">The sequence shown here is derived from an EMBL/GenBank/DDBJ whole genome shotgun (WGS) entry which is preliminary data.</text>
</comment>
<proteinExistence type="inferred from homology"/>
<evidence type="ECO:0000313" key="3">
    <source>
        <dbReference type="EMBL" id="MBK4216153.1"/>
    </source>
</evidence>
<dbReference type="Proteomes" id="UP000640485">
    <property type="component" value="Unassembled WGS sequence"/>
</dbReference>
<dbReference type="InterPro" id="IPR013538">
    <property type="entry name" value="ASHA1/2-like_C"/>
</dbReference>
<evidence type="ECO:0000259" key="2">
    <source>
        <dbReference type="Pfam" id="PF08327"/>
    </source>
</evidence>
<sequence>MTSADSETCSVVVEREFAHPPERVWRALTQPELLAEWLMQSDFQLELGHVFSFSAEWGAINCQVEEIEPLKTLSYTWSAFDVETVVTFTLEPTSAGTLLRMEQSGFRSDQKQALGGAKGGWAAFFDNLQNTLDQI</sequence>
<evidence type="ECO:0000256" key="1">
    <source>
        <dbReference type="ARBA" id="ARBA00006817"/>
    </source>
</evidence>
<protein>
    <submittedName>
        <fullName evidence="3">SRPBCC domain-containing protein</fullName>
    </submittedName>
</protein>
<feature type="domain" description="Activator of Hsp90 ATPase homologue 1/2-like C-terminal" evidence="2">
    <location>
        <begin position="19"/>
        <end position="132"/>
    </location>
</feature>
<dbReference type="SUPFAM" id="SSF55961">
    <property type="entry name" value="Bet v1-like"/>
    <property type="match status" value="1"/>
</dbReference>
<reference evidence="3" key="1">
    <citation type="submission" date="2021-01" db="EMBL/GenBank/DDBJ databases">
        <title>Paracoccus amoyensis sp. nov., isolated from the surface seawater along the coast of Xiamen Island, China.</title>
        <authorList>
            <person name="Lyu L."/>
        </authorList>
    </citation>
    <scope>NUCLEOTIDE SEQUENCE</scope>
    <source>
        <strain evidence="3">MJ17</strain>
    </source>
</reference>
<gene>
    <name evidence="3" type="ORF">JJJ17_09465</name>
</gene>
<accession>A0A934W0B5</accession>
<keyword evidence="4" id="KW-1185">Reference proteome</keyword>
<dbReference type="Pfam" id="PF08327">
    <property type="entry name" value="AHSA1"/>
    <property type="match status" value="1"/>
</dbReference>
<dbReference type="Gene3D" id="3.30.530.20">
    <property type="match status" value="1"/>
</dbReference>
<dbReference type="RefSeq" id="WP_200685736.1">
    <property type="nucleotide sequence ID" value="NZ_JAEPRQ010000002.1"/>
</dbReference>